<proteinExistence type="predicted"/>
<comment type="caution">
    <text evidence="1">The sequence shown here is derived from an EMBL/GenBank/DDBJ whole genome shotgun (WGS) entry which is preliminary data.</text>
</comment>
<accession>A0A821QRY0</accession>
<evidence type="ECO:0000313" key="2">
    <source>
        <dbReference type="Proteomes" id="UP000663873"/>
    </source>
</evidence>
<sequence length="68" mass="7687">LLAMNEPLYKCNKKMARKNIEFVLLADAQMVVHTDENDVYLHGDLLTGLSLVVGAKKKHIETQFTAEE</sequence>
<evidence type="ECO:0000313" key="1">
    <source>
        <dbReference type="EMBL" id="CAF4828931.1"/>
    </source>
</evidence>
<protein>
    <submittedName>
        <fullName evidence="1">Uncharacterized protein</fullName>
    </submittedName>
</protein>
<dbReference type="Proteomes" id="UP000663873">
    <property type="component" value="Unassembled WGS sequence"/>
</dbReference>
<dbReference type="EMBL" id="CAJOBP010054938">
    <property type="protein sequence ID" value="CAF4828931.1"/>
    <property type="molecule type" value="Genomic_DNA"/>
</dbReference>
<gene>
    <name evidence="1" type="ORF">UJA718_LOCUS42517</name>
</gene>
<name>A0A821QRY0_9BILA</name>
<feature type="non-terminal residue" evidence="1">
    <location>
        <position position="1"/>
    </location>
</feature>
<keyword evidence="2" id="KW-1185">Reference proteome</keyword>
<dbReference type="AlphaFoldDB" id="A0A821QRY0"/>
<organism evidence="1 2">
    <name type="scientific">Rotaria socialis</name>
    <dbReference type="NCBI Taxonomy" id="392032"/>
    <lineage>
        <taxon>Eukaryota</taxon>
        <taxon>Metazoa</taxon>
        <taxon>Spiralia</taxon>
        <taxon>Gnathifera</taxon>
        <taxon>Rotifera</taxon>
        <taxon>Eurotatoria</taxon>
        <taxon>Bdelloidea</taxon>
        <taxon>Philodinida</taxon>
        <taxon>Philodinidae</taxon>
        <taxon>Rotaria</taxon>
    </lineage>
</organism>
<reference evidence="1" key="1">
    <citation type="submission" date="2021-02" db="EMBL/GenBank/DDBJ databases">
        <authorList>
            <person name="Nowell W R."/>
        </authorList>
    </citation>
    <scope>NUCLEOTIDE SEQUENCE</scope>
</reference>